<dbReference type="GO" id="GO:0005524">
    <property type="term" value="F:ATP binding"/>
    <property type="evidence" value="ECO:0007669"/>
    <property type="project" value="UniProtKB-UniRule"/>
</dbReference>
<feature type="binding site" evidence="12">
    <location>
        <begin position="26"/>
        <end position="33"/>
    </location>
    <ligand>
        <name>ATP</name>
        <dbReference type="ChEBI" id="CHEBI:30616"/>
    </ligand>
</feature>
<dbReference type="GO" id="GO:0006235">
    <property type="term" value="P:dTTP biosynthetic process"/>
    <property type="evidence" value="ECO:0007669"/>
    <property type="project" value="UniProtKB-UniRule"/>
</dbReference>
<name>A0A2U1SNY3_METSR</name>
<keyword evidence="5 12" id="KW-0545">Nucleotide biosynthesis</keyword>
<evidence type="ECO:0000256" key="9">
    <source>
        <dbReference type="ARBA" id="ARBA00029962"/>
    </source>
</evidence>
<sequence>MSAEPPLGPARGQDKGRPGKFITLEGGEGAGKSTQMRRLQERLAQRGVEAIATREPGGSPHAEVLREALLGGKAASLGPLGEAILFSAARIDHLDRLIKPALARGAWVICDRFADSTRAYQGARGGVDPRLIALLERVALMGSAPDLTIILDLPPEIGLERAHRRRAPDVAADRFEREGLEFHRGLRQAYLDIAASEPGRCCVVDALAPEQEVAEAIWHVVEARFFRPEIVIPLKSVVA</sequence>
<dbReference type="SUPFAM" id="SSF52540">
    <property type="entry name" value="P-loop containing nucleoside triphosphate hydrolases"/>
    <property type="match status" value="1"/>
</dbReference>
<dbReference type="Pfam" id="PF02223">
    <property type="entry name" value="Thymidylate_kin"/>
    <property type="match status" value="1"/>
</dbReference>
<keyword evidence="16" id="KW-1185">Reference proteome</keyword>
<dbReference type="AlphaFoldDB" id="A0A2U1SNY3"/>
<dbReference type="InterPro" id="IPR018094">
    <property type="entry name" value="Thymidylate_kinase"/>
</dbReference>
<keyword evidence="6 12" id="KW-0547">Nucleotide-binding</keyword>
<evidence type="ECO:0000256" key="6">
    <source>
        <dbReference type="ARBA" id="ARBA00022741"/>
    </source>
</evidence>
<comment type="function">
    <text evidence="11 12">Phosphorylation of dTMP to form dTDP in both de novo and salvage pathways of dTTP synthesis.</text>
</comment>
<dbReference type="RefSeq" id="WP_108917790.1">
    <property type="nucleotide sequence ID" value="NZ_BGJY01000007.1"/>
</dbReference>
<dbReference type="HAMAP" id="MF_00165">
    <property type="entry name" value="Thymidylate_kinase"/>
    <property type="match status" value="1"/>
</dbReference>
<dbReference type="GO" id="GO:0006233">
    <property type="term" value="P:dTDP biosynthetic process"/>
    <property type="evidence" value="ECO:0007669"/>
    <property type="project" value="InterPro"/>
</dbReference>
<dbReference type="EMBL" id="PUIV01000023">
    <property type="protein sequence ID" value="PWB93321.1"/>
    <property type="molecule type" value="Genomic_DNA"/>
</dbReference>
<keyword evidence="4 12" id="KW-0808">Transferase</keyword>
<comment type="similarity">
    <text evidence="1 12">Belongs to the thymidylate kinase family.</text>
</comment>
<dbReference type="Proteomes" id="UP000245137">
    <property type="component" value="Unassembled WGS sequence"/>
</dbReference>
<dbReference type="PROSITE" id="PS01331">
    <property type="entry name" value="THYMIDYLATE_KINASE"/>
    <property type="match status" value="1"/>
</dbReference>
<evidence type="ECO:0000256" key="3">
    <source>
        <dbReference type="ARBA" id="ARBA00017144"/>
    </source>
</evidence>
<keyword evidence="7 12" id="KW-0418">Kinase</keyword>
<evidence type="ECO:0000256" key="12">
    <source>
        <dbReference type="HAMAP-Rule" id="MF_00165"/>
    </source>
</evidence>
<dbReference type="GO" id="GO:0006227">
    <property type="term" value="P:dUDP biosynthetic process"/>
    <property type="evidence" value="ECO:0007669"/>
    <property type="project" value="TreeGrafter"/>
</dbReference>
<keyword evidence="8 12" id="KW-0067">ATP-binding</keyword>
<protein>
    <recommendedName>
        <fullName evidence="3 12">Thymidylate kinase</fullName>
        <ecNumber evidence="2 12">2.7.4.9</ecNumber>
    </recommendedName>
    <alternativeName>
        <fullName evidence="9 12">dTMP kinase</fullName>
    </alternativeName>
</protein>
<proteinExistence type="inferred from homology"/>
<comment type="caution">
    <text evidence="15">The sequence shown here is derived from an EMBL/GenBank/DDBJ whole genome shotgun (WGS) entry which is preliminary data.</text>
</comment>
<dbReference type="InterPro" id="IPR039430">
    <property type="entry name" value="Thymidylate_kin-like_dom"/>
</dbReference>
<evidence type="ECO:0000259" key="14">
    <source>
        <dbReference type="Pfam" id="PF02223"/>
    </source>
</evidence>
<dbReference type="InterPro" id="IPR027417">
    <property type="entry name" value="P-loop_NTPase"/>
</dbReference>
<reference evidence="15 16" key="1">
    <citation type="journal article" date="2018" name="Appl. Microbiol. Biotechnol.">
        <title>Co-cultivation of the strictly anaerobic methanogen Methanosarcina barkeri with aerobic methanotrophs in an oxygen-limited membrane bioreactor.</title>
        <authorList>
            <person name="In 't Zandt M.H."/>
            <person name="van den Bosch T.J.M."/>
            <person name="Rijkers R."/>
            <person name="van Kessel M.A.H.J."/>
            <person name="Jetten M.S.M."/>
            <person name="Welte C.U."/>
        </authorList>
    </citation>
    <scope>NUCLEOTIDE SEQUENCE [LARGE SCALE GENOMIC DNA]</scope>
    <source>
        <strain evidence="15 16">DSM 17706</strain>
    </source>
</reference>
<dbReference type="GO" id="GO:0004798">
    <property type="term" value="F:dTMP kinase activity"/>
    <property type="evidence" value="ECO:0007669"/>
    <property type="project" value="UniProtKB-UniRule"/>
</dbReference>
<dbReference type="FunFam" id="3.40.50.300:FF:000225">
    <property type="entry name" value="Thymidylate kinase"/>
    <property type="match status" value="1"/>
</dbReference>
<evidence type="ECO:0000256" key="7">
    <source>
        <dbReference type="ARBA" id="ARBA00022777"/>
    </source>
</evidence>
<evidence type="ECO:0000313" key="16">
    <source>
        <dbReference type="Proteomes" id="UP000245137"/>
    </source>
</evidence>
<dbReference type="NCBIfam" id="TIGR00041">
    <property type="entry name" value="DTMP_kinase"/>
    <property type="match status" value="1"/>
</dbReference>
<feature type="domain" description="Thymidylate kinase-like" evidence="14">
    <location>
        <begin position="24"/>
        <end position="217"/>
    </location>
</feature>
<comment type="catalytic activity">
    <reaction evidence="10 12">
        <text>dTMP + ATP = dTDP + ADP</text>
        <dbReference type="Rhea" id="RHEA:13517"/>
        <dbReference type="ChEBI" id="CHEBI:30616"/>
        <dbReference type="ChEBI" id="CHEBI:58369"/>
        <dbReference type="ChEBI" id="CHEBI:63528"/>
        <dbReference type="ChEBI" id="CHEBI:456216"/>
        <dbReference type="EC" id="2.7.4.9"/>
    </reaction>
</comment>
<dbReference type="EC" id="2.7.4.9" evidence="2 12"/>
<gene>
    <name evidence="12" type="primary">tmk</name>
    <name evidence="15" type="ORF">C5689_13460</name>
</gene>
<dbReference type="Gene3D" id="3.40.50.300">
    <property type="entry name" value="P-loop containing nucleotide triphosphate hydrolases"/>
    <property type="match status" value="1"/>
</dbReference>
<dbReference type="InterPro" id="IPR018095">
    <property type="entry name" value="Thymidylate_kin_CS"/>
</dbReference>
<evidence type="ECO:0000313" key="15">
    <source>
        <dbReference type="EMBL" id="PWB93321.1"/>
    </source>
</evidence>
<evidence type="ECO:0000256" key="11">
    <source>
        <dbReference type="ARBA" id="ARBA00057735"/>
    </source>
</evidence>
<organism evidence="15 16">
    <name type="scientific">Methylosinus sporium</name>
    <dbReference type="NCBI Taxonomy" id="428"/>
    <lineage>
        <taxon>Bacteria</taxon>
        <taxon>Pseudomonadati</taxon>
        <taxon>Pseudomonadota</taxon>
        <taxon>Alphaproteobacteria</taxon>
        <taxon>Hyphomicrobiales</taxon>
        <taxon>Methylocystaceae</taxon>
        <taxon>Methylosinus</taxon>
    </lineage>
</organism>
<evidence type="ECO:0000256" key="13">
    <source>
        <dbReference type="SAM" id="MobiDB-lite"/>
    </source>
</evidence>
<evidence type="ECO:0000256" key="2">
    <source>
        <dbReference type="ARBA" id="ARBA00012980"/>
    </source>
</evidence>
<evidence type="ECO:0000256" key="5">
    <source>
        <dbReference type="ARBA" id="ARBA00022727"/>
    </source>
</evidence>
<dbReference type="OrthoDB" id="9774907at2"/>
<evidence type="ECO:0000256" key="10">
    <source>
        <dbReference type="ARBA" id="ARBA00048743"/>
    </source>
</evidence>
<dbReference type="GO" id="GO:0005829">
    <property type="term" value="C:cytosol"/>
    <property type="evidence" value="ECO:0007669"/>
    <property type="project" value="TreeGrafter"/>
</dbReference>
<dbReference type="PANTHER" id="PTHR10344">
    <property type="entry name" value="THYMIDYLATE KINASE"/>
    <property type="match status" value="1"/>
</dbReference>
<feature type="region of interest" description="Disordered" evidence="13">
    <location>
        <begin position="1"/>
        <end position="35"/>
    </location>
</feature>
<evidence type="ECO:0000256" key="1">
    <source>
        <dbReference type="ARBA" id="ARBA00009776"/>
    </source>
</evidence>
<dbReference type="CDD" id="cd01672">
    <property type="entry name" value="TMPK"/>
    <property type="match status" value="1"/>
</dbReference>
<evidence type="ECO:0000256" key="8">
    <source>
        <dbReference type="ARBA" id="ARBA00022840"/>
    </source>
</evidence>
<dbReference type="PANTHER" id="PTHR10344:SF4">
    <property type="entry name" value="UMP-CMP KINASE 2, MITOCHONDRIAL"/>
    <property type="match status" value="1"/>
</dbReference>
<accession>A0A2U1SNY3</accession>
<evidence type="ECO:0000256" key="4">
    <source>
        <dbReference type="ARBA" id="ARBA00022679"/>
    </source>
</evidence>